<proteinExistence type="predicted"/>
<evidence type="ECO:0000256" key="2">
    <source>
        <dbReference type="SAM" id="Phobius"/>
    </source>
</evidence>
<dbReference type="EMBL" id="BMUT01000006">
    <property type="protein sequence ID" value="GGX83228.1"/>
    <property type="molecule type" value="Genomic_DNA"/>
</dbReference>
<evidence type="ECO:0000313" key="4">
    <source>
        <dbReference type="Proteomes" id="UP000659223"/>
    </source>
</evidence>
<keyword evidence="2" id="KW-1133">Transmembrane helix</keyword>
<keyword evidence="2" id="KW-0812">Transmembrane</keyword>
<name>A0ABQ2YG35_9ACTN</name>
<feature type="region of interest" description="Disordered" evidence="1">
    <location>
        <begin position="111"/>
        <end position="138"/>
    </location>
</feature>
<keyword evidence="2" id="KW-0472">Membrane</keyword>
<dbReference type="Pfam" id="PF10724">
    <property type="entry name" value="DUF2516"/>
    <property type="match status" value="1"/>
</dbReference>
<reference evidence="4" key="1">
    <citation type="journal article" date="2019" name="Int. J. Syst. Evol. Microbiol.">
        <title>The Global Catalogue of Microorganisms (GCM) 10K type strain sequencing project: providing services to taxonomists for standard genome sequencing and annotation.</title>
        <authorList>
            <consortium name="The Broad Institute Genomics Platform"/>
            <consortium name="The Broad Institute Genome Sequencing Center for Infectious Disease"/>
            <person name="Wu L."/>
            <person name="Ma J."/>
        </authorList>
    </citation>
    <scope>NUCLEOTIDE SEQUENCE [LARGE SCALE GENOMIC DNA]</scope>
    <source>
        <strain evidence="4">JCM 4586</strain>
    </source>
</reference>
<feature type="transmembrane region" description="Helical" evidence="2">
    <location>
        <begin position="70"/>
        <end position="103"/>
    </location>
</feature>
<sequence length="138" mass="14696">MPGPFSGYGGGQDGPNETGKVSDVLLQAFGEAMYWVSIGLLVFSLFAFVNAAVHREDAYRAADKQSKPFWLIILGVAVAVNLFMGIMSFLPVLGLVATIVYIVDVRPALKQVSGGRGPRRRGGGSSSDGPYGPYNGRR</sequence>
<comment type="caution">
    <text evidence="3">The sequence shown here is derived from an EMBL/GenBank/DDBJ whole genome shotgun (WGS) entry which is preliminary data.</text>
</comment>
<gene>
    <name evidence="3" type="ORF">GCM10010324_30950</name>
</gene>
<evidence type="ECO:0000256" key="1">
    <source>
        <dbReference type="SAM" id="MobiDB-lite"/>
    </source>
</evidence>
<dbReference type="Proteomes" id="UP000659223">
    <property type="component" value="Unassembled WGS sequence"/>
</dbReference>
<accession>A0ABQ2YG35</accession>
<feature type="compositionally biased region" description="Low complexity" evidence="1">
    <location>
        <begin position="127"/>
        <end position="138"/>
    </location>
</feature>
<evidence type="ECO:0000313" key="3">
    <source>
        <dbReference type="EMBL" id="GGX83228.1"/>
    </source>
</evidence>
<keyword evidence="4" id="KW-1185">Reference proteome</keyword>
<organism evidence="3 4">
    <name type="scientific">Streptomyces hiroshimensis</name>
    <dbReference type="NCBI Taxonomy" id="66424"/>
    <lineage>
        <taxon>Bacteria</taxon>
        <taxon>Bacillati</taxon>
        <taxon>Actinomycetota</taxon>
        <taxon>Actinomycetes</taxon>
        <taxon>Kitasatosporales</taxon>
        <taxon>Streptomycetaceae</taxon>
        <taxon>Streptomyces</taxon>
    </lineage>
</organism>
<protein>
    <submittedName>
        <fullName evidence="3">Membrane protein</fullName>
    </submittedName>
</protein>
<dbReference type="InterPro" id="IPR019662">
    <property type="entry name" value="DUF2516"/>
</dbReference>
<feature type="transmembrane region" description="Helical" evidence="2">
    <location>
        <begin position="32"/>
        <end position="49"/>
    </location>
</feature>